<proteinExistence type="predicted"/>
<evidence type="ECO:0008006" key="3">
    <source>
        <dbReference type="Google" id="ProtNLM"/>
    </source>
</evidence>
<dbReference type="Proteomes" id="UP000316030">
    <property type="component" value="Unassembled WGS sequence"/>
</dbReference>
<evidence type="ECO:0000313" key="1">
    <source>
        <dbReference type="EMBL" id="SMO67325.1"/>
    </source>
</evidence>
<gene>
    <name evidence="1" type="ORF">SAMN06265173_10953</name>
</gene>
<sequence>MTRLAFQLSALVLVVSLVLTAGTSGFLRTTHAIASVGLETIVICGSEGAETVMLDRNGTPVSPSSEQCLHCADCNLPTIAAFVPVSGFSVRGFSLVSYHVPQDRPVRLTARVENPSRGPPSLNEILWT</sequence>
<dbReference type="OrthoDB" id="7863585at2"/>
<dbReference type="AlphaFoldDB" id="A0A521D6T4"/>
<evidence type="ECO:0000313" key="2">
    <source>
        <dbReference type="Proteomes" id="UP000316030"/>
    </source>
</evidence>
<reference evidence="1 2" key="1">
    <citation type="submission" date="2017-05" db="EMBL/GenBank/DDBJ databases">
        <authorList>
            <person name="Varghese N."/>
            <person name="Submissions S."/>
        </authorList>
    </citation>
    <scope>NUCLEOTIDE SEQUENCE [LARGE SCALE GENOMIC DNA]</scope>
    <source>
        <strain evidence="1 2">DSM 29506</strain>
    </source>
</reference>
<name>A0A521D6T4_9RHOB</name>
<keyword evidence="2" id="KW-1185">Reference proteome</keyword>
<protein>
    <recommendedName>
        <fullName evidence="3">DUF2946 domain-containing protein</fullName>
    </recommendedName>
</protein>
<dbReference type="RefSeq" id="WP_142493116.1">
    <property type="nucleotide sequence ID" value="NZ_FXTO01000009.1"/>
</dbReference>
<organism evidence="1 2">
    <name type="scientific">Thalassovita litoralis</name>
    <dbReference type="NCBI Taxonomy" id="1010611"/>
    <lineage>
        <taxon>Bacteria</taxon>
        <taxon>Pseudomonadati</taxon>
        <taxon>Pseudomonadota</taxon>
        <taxon>Alphaproteobacteria</taxon>
        <taxon>Rhodobacterales</taxon>
        <taxon>Roseobacteraceae</taxon>
        <taxon>Thalassovita</taxon>
    </lineage>
</organism>
<dbReference type="EMBL" id="FXTO01000009">
    <property type="protein sequence ID" value="SMO67325.1"/>
    <property type="molecule type" value="Genomic_DNA"/>
</dbReference>
<accession>A0A521D6T4</accession>